<evidence type="ECO:0000313" key="8">
    <source>
        <dbReference type="Proteomes" id="UP000235658"/>
    </source>
</evidence>
<keyword evidence="5" id="KW-0408">Iron</keyword>
<dbReference type="PANTHER" id="PTHR36541:SF1">
    <property type="entry name" value="SUPEROXIDE REDUCTASE-RELATED"/>
    <property type="match status" value="1"/>
</dbReference>
<evidence type="ECO:0000256" key="3">
    <source>
        <dbReference type="ARBA" id="ARBA00022723"/>
    </source>
</evidence>
<comment type="caution">
    <text evidence="7">The sequence shown here is derived from an EMBL/GenBank/DDBJ whole genome shotgun (WGS) entry which is preliminary data.</text>
</comment>
<evidence type="ECO:0000259" key="6">
    <source>
        <dbReference type="Pfam" id="PF01880"/>
    </source>
</evidence>
<evidence type="ECO:0000256" key="5">
    <source>
        <dbReference type="ARBA" id="ARBA00023004"/>
    </source>
</evidence>
<reference evidence="7 8" key="1">
    <citation type="submission" date="2017-09" db="EMBL/GenBank/DDBJ databases">
        <title>Bacterial strain isolated from the female urinary microbiota.</title>
        <authorList>
            <person name="Thomas-White K."/>
            <person name="Kumar N."/>
            <person name="Forster S."/>
            <person name="Putonti C."/>
            <person name="Lawley T."/>
            <person name="Wolfe A.J."/>
        </authorList>
    </citation>
    <scope>NUCLEOTIDE SEQUENCE [LARGE SCALE GENOMIC DNA]</scope>
    <source>
        <strain evidence="7 8">UMB0204</strain>
    </source>
</reference>
<keyword evidence="3" id="KW-0479">Metal-binding</keyword>
<accession>A0A2N6UK30</accession>
<evidence type="ECO:0000313" key="7">
    <source>
        <dbReference type="EMBL" id="PMC82210.1"/>
    </source>
</evidence>
<proteinExistence type="inferred from homology"/>
<comment type="similarity">
    <text evidence="1">Belongs to the desulfoferrodoxin family.</text>
</comment>
<dbReference type="EMBL" id="PNHP01000001">
    <property type="protein sequence ID" value="PMC82210.1"/>
    <property type="molecule type" value="Genomic_DNA"/>
</dbReference>
<sequence>MLLTQTVQSGDWKNEKHVPELEYKELGEGKYEVSAFVGKEIAHPNTLEHHIAWIKVFFIPEGGKLPVEVANYNFSAHGESEIYSTPKAVGEFKADKKGTLFALSYCNIHGLWENSLEIK</sequence>
<dbReference type="AlphaFoldDB" id="A0A2N6UK30"/>
<dbReference type="PANTHER" id="PTHR36541">
    <property type="entry name" value="SUPEROXIDE REDUCTASE-RELATED"/>
    <property type="match status" value="1"/>
</dbReference>
<dbReference type="InterPro" id="IPR051233">
    <property type="entry name" value="Desulfoferrodoxin_SOR"/>
</dbReference>
<name>A0A2N6UK30_9FIRM</name>
<dbReference type="GeneID" id="84577619"/>
<feature type="domain" description="Desulfoferrodoxin ferrous iron-binding" evidence="6">
    <location>
        <begin position="10"/>
        <end position="114"/>
    </location>
</feature>
<dbReference type="GO" id="GO:0005506">
    <property type="term" value="F:iron ion binding"/>
    <property type="evidence" value="ECO:0007669"/>
    <property type="project" value="InterPro"/>
</dbReference>
<keyword evidence="4" id="KW-0249">Electron transport</keyword>
<evidence type="ECO:0000256" key="2">
    <source>
        <dbReference type="ARBA" id="ARBA00022448"/>
    </source>
</evidence>
<dbReference type="Proteomes" id="UP000235658">
    <property type="component" value="Unassembled WGS sequence"/>
</dbReference>
<dbReference type="GO" id="GO:0016491">
    <property type="term" value="F:oxidoreductase activity"/>
    <property type="evidence" value="ECO:0007669"/>
    <property type="project" value="InterPro"/>
</dbReference>
<dbReference type="InterPro" id="IPR036073">
    <property type="entry name" value="Desulfoferrodoxin_Fe-bd_dom_sf"/>
</dbReference>
<evidence type="ECO:0000256" key="1">
    <source>
        <dbReference type="ARBA" id="ARBA00005941"/>
    </source>
</evidence>
<protein>
    <submittedName>
        <fullName evidence="7">Superoxide reductase</fullName>
    </submittedName>
</protein>
<dbReference type="RefSeq" id="WP_004817176.1">
    <property type="nucleotide sequence ID" value="NZ_CAMQCN010000018.1"/>
</dbReference>
<dbReference type="Gene3D" id="2.60.40.730">
    <property type="entry name" value="SOR catalytic domain"/>
    <property type="match status" value="1"/>
</dbReference>
<organism evidence="7 8">
    <name type="scientific">Anaerococcus hydrogenalis</name>
    <dbReference type="NCBI Taxonomy" id="33029"/>
    <lineage>
        <taxon>Bacteria</taxon>
        <taxon>Bacillati</taxon>
        <taxon>Bacillota</taxon>
        <taxon>Tissierellia</taxon>
        <taxon>Tissierellales</taxon>
        <taxon>Peptoniphilaceae</taxon>
        <taxon>Anaerococcus</taxon>
    </lineage>
</organism>
<dbReference type="Pfam" id="PF01880">
    <property type="entry name" value="Desulfoferrodox"/>
    <property type="match status" value="1"/>
</dbReference>
<dbReference type="SUPFAM" id="SSF49367">
    <property type="entry name" value="Superoxide reductase-like"/>
    <property type="match status" value="1"/>
</dbReference>
<dbReference type="NCBIfam" id="TIGR00332">
    <property type="entry name" value="neela_ferrous"/>
    <property type="match status" value="1"/>
</dbReference>
<keyword evidence="2" id="KW-0813">Transport</keyword>
<gene>
    <name evidence="7" type="ORF">CJ192_00310</name>
</gene>
<dbReference type="InterPro" id="IPR002742">
    <property type="entry name" value="Desulfoferrodoxin_Fe-bd_dom"/>
</dbReference>
<evidence type="ECO:0000256" key="4">
    <source>
        <dbReference type="ARBA" id="ARBA00022982"/>
    </source>
</evidence>